<feature type="non-terminal residue" evidence="1">
    <location>
        <position position="1"/>
    </location>
</feature>
<proteinExistence type="predicted"/>
<reference evidence="1" key="1">
    <citation type="submission" date="2022-05" db="EMBL/GenBank/DDBJ databases">
        <title>Chromosome-level genome of Chaenocephalus aceratus.</title>
        <authorList>
            <person name="Park H."/>
        </authorList>
    </citation>
    <scope>NUCLEOTIDE SEQUENCE</scope>
    <source>
        <strain evidence="1">KU_202001</strain>
    </source>
</reference>
<organism evidence="1 2">
    <name type="scientific">Chaenocephalus aceratus</name>
    <name type="common">Blackfin icefish</name>
    <name type="synonym">Chaenichthys aceratus</name>
    <dbReference type="NCBI Taxonomy" id="36190"/>
    <lineage>
        <taxon>Eukaryota</taxon>
        <taxon>Metazoa</taxon>
        <taxon>Chordata</taxon>
        <taxon>Craniata</taxon>
        <taxon>Vertebrata</taxon>
        <taxon>Euteleostomi</taxon>
        <taxon>Actinopterygii</taxon>
        <taxon>Neopterygii</taxon>
        <taxon>Teleostei</taxon>
        <taxon>Neoteleostei</taxon>
        <taxon>Acanthomorphata</taxon>
        <taxon>Eupercaria</taxon>
        <taxon>Perciformes</taxon>
        <taxon>Notothenioidei</taxon>
        <taxon>Channichthyidae</taxon>
        <taxon>Chaenocephalus</taxon>
    </lineage>
</organism>
<evidence type="ECO:0000313" key="1">
    <source>
        <dbReference type="EMBL" id="KAI4818394.1"/>
    </source>
</evidence>
<name>A0ACB9WYA0_CHAAC</name>
<comment type="caution">
    <text evidence="1">The sequence shown here is derived from an EMBL/GenBank/DDBJ whole genome shotgun (WGS) entry which is preliminary data.</text>
</comment>
<protein>
    <submittedName>
        <fullName evidence="1">Uncharacterized protein</fullName>
    </submittedName>
</protein>
<accession>A0ACB9WYA0</accession>
<sequence length="81" mass="9044">GGGKEKTDSREPAVRKPGKHTKKRPKNDGSTTDEKKNSVRLQRLETQVLAGSAVQPRATVAHIKLRAVKFTEKARVRIERD</sequence>
<gene>
    <name evidence="1" type="ORF">KUCAC02_011736</name>
</gene>
<keyword evidence="2" id="KW-1185">Reference proteome</keyword>
<dbReference type="EMBL" id="CM043795">
    <property type="protein sequence ID" value="KAI4818394.1"/>
    <property type="molecule type" value="Genomic_DNA"/>
</dbReference>
<dbReference type="Proteomes" id="UP001057452">
    <property type="component" value="Chromosome 11"/>
</dbReference>
<evidence type="ECO:0000313" key="2">
    <source>
        <dbReference type="Proteomes" id="UP001057452"/>
    </source>
</evidence>
<feature type="non-terminal residue" evidence="1">
    <location>
        <position position="81"/>
    </location>
</feature>